<dbReference type="EMBL" id="BSYI01000089">
    <property type="protein sequence ID" value="GMG85635.1"/>
    <property type="molecule type" value="Genomic_DNA"/>
</dbReference>
<gene>
    <name evidence="1" type="ORF">LNKW23_48590</name>
</gene>
<accession>A0ABQ6LU83</accession>
<reference evidence="1 2" key="1">
    <citation type="submission" date="2023-04" db="EMBL/GenBank/DDBJ databases">
        <title>Marinoamorphus aggregata gen. nov., sp. Nov., isolate from tissue of brittle star Ophioplocus japonicus.</title>
        <authorList>
            <person name="Kawano K."/>
            <person name="Sawayama S."/>
            <person name="Nakagawa S."/>
        </authorList>
    </citation>
    <scope>NUCLEOTIDE SEQUENCE [LARGE SCALE GENOMIC DNA]</scope>
    <source>
        <strain evidence="1 2">NKW23</strain>
    </source>
</reference>
<sequence length="108" mass="12011">MAYASHENWKYLAAAKPYITYIVLCSIVADDYNFKMSVGKILNTYAARNLGCPHPFSYLINKSNSLTSTLRVVACNHCDRILTSSSNIRSGLTRVKVRTFGNITKGAE</sequence>
<evidence type="ECO:0000313" key="2">
    <source>
        <dbReference type="Proteomes" id="UP001239909"/>
    </source>
</evidence>
<dbReference type="Proteomes" id="UP001239909">
    <property type="component" value="Unassembled WGS sequence"/>
</dbReference>
<proteinExistence type="predicted"/>
<name>A0ABQ6LU83_9RHOB</name>
<keyword evidence="2" id="KW-1185">Reference proteome</keyword>
<organism evidence="1 2">
    <name type="scientific">Paralimibaculum aggregatum</name>
    <dbReference type="NCBI Taxonomy" id="3036245"/>
    <lineage>
        <taxon>Bacteria</taxon>
        <taxon>Pseudomonadati</taxon>
        <taxon>Pseudomonadota</taxon>
        <taxon>Alphaproteobacteria</taxon>
        <taxon>Rhodobacterales</taxon>
        <taxon>Paracoccaceae</taxon>
        <taxon>Paralimibaculum</taxon>
    </lineage>
</organism>
<protein>
    <submittedName>
        <fullName evidence="1">Uncharacterized protein</fullName>
    </submittedName>
</protein>
<comment type="caution">
    <text evidence="1">The sequence shown here is derived from an EMBL/GenBank/DDBJ whole genome shotgun (WGS) entry which is preliminary data.</text>
</comment>
<evidence type="ECO:0000313" key="1">
    <source>
        <dbReference type="EMBL" id="GMG85635.1"/>
    </source>
</evidence>